<evidence type="ECO:0000256" key="7">
    <source>
        <dbReference type="ARBA" id="ARBA00022807"/>
    </source>
</evidence>
<evidence type="ECO:0000256" key="5">
    <source>
        <dbReference type="ARBA" id="ARBA00022786"/>
    </source>
</evidence>
<evidence type="ECO:0000313" key="10">
    <source>
        <dbReference type="EMBL" id="CAH1398951.1"/>
    </source>
</evidence>
<evidence type="ECO:0000256" key="8">
    <source>
        <dbReference type="RuleBase" id="RU367088"/>
    </source>
</evidence>
<name>A0A9P0MQ74_NEZVI</name>
<dbReference type="Gene3D" id="1.10.238.10">
    <property type="entry name" value="EF-hand"/>
    <property type="match status" value="1"/>
</dbReference>
<dbReference type="GO" id="GO:0004843">
    <property type="term" value="F:cysteine-type deubiquitinase activity"/>
    <property type="evidence" value="ECO:0007669"/>
    <property type="project" value="UniProtKB-UniRule"/>
</dbReference>
<dbReference type="PANTHER" id="PTHR12473:SF17">
    <property type="entry name" value="UBIQUITIN CARBOXYL-TERMINAL HYDROLASE MINDY-3"/>
    <property type="match status" value="1"/>
</dbReference>
<dbReference type="SMART" id="SM01174">
    <property type="entry name" value="DUF4205"/>
    <property type="match status" value="1"/>
</dbReference>
<dbReference type="SUPFAM" id="SSF47473">
    <property type="entry name" value="EF-hand"/>
    <property type="match status" value="1"/>
</dbReference>
<dbReference type="InterPro" id="IPR011992">
    <property type="entry name" value="EF-hand-dom_pair"/>
</dbReference>
<comment type="function">
    <text evidence="2 8">Hydrolase that can remove 'Lys-48'-linked conjugated ubiquitin from proteins.</text>
</comment>
<dbReference type="GO" id="GO:0071108">
    <property type="term" value="P:protein K48-linked deubiquitination"/>
    <property type="evidence" value="ECO:0007669"/>
    <property type="project" value="InterPro"/>
</dbReference>
<evidence type="ECO:0000256" key="3">
    <source>
        <dbReference type="ARBA" id="ARBA00011074"/>
    </source>
</evidence>
<keyword evidence="7 8" id="KW-0788">Thiol protease</keyword>
<reference evidence="10" key="1">
    <citation type="submission" date="2022-01" db="EMBL/GenBank/DDBJ databases">
        <authorList>
            <person name="King R."/>
        </authorList>
    </citation>
    <scope>NUCLEOTIDE SEQUENCE</scope>
</reference>
<dbReference type="GO" id="GO:0006508">
    <property type="term" value="P:proteolysis"/>
    <property type="evidence" value="ECO:0007669"/>
    <property type="project" value="UniProtKB-KW"/>
</dbReference>
<comment type="catalytic activity">
    <reaction evidence="1 8">
        <text>Thiol-dependent hydrolysis of ester, thioester, amide, peptide and isopeptide bonds formed by the C-terminal Gly of ubiquitin (a 76-residue protein attached to proteins as an intracellular targeting signal).</text>
        <dbReference type="EC" id="3.4.19.12"/>
    </reaction>
</comment>
<evidence type="ECO:0000256" key="6">
    <source>
        <dbReference type="ARBA" id="ARBA00022801"/>
    </source>
</evidence>
<dbReference type="OrthoDB" id="9981542at2759"/>
<keyword evidence="6 8" id="KW-0378">Hydrolase</keyword>
<organism evidence="10 11">
    <name type="scientific">Nezara viridula</name>
    <name type="common">Southern green stink bug</name>
    <name type="synonym">Cimex viridulus</name>
    <dbReference type="NCBI Taxonomy" id="85310"/>
    <lineage>
        <taxon>Eukaryota</taxon>
        <taxon>Metazoa</taxon>
        <taxon>Ecdysozoa</taxon>
        <taxon>Arthropoda</taxon>
        <taxon>Hexapoda</taxon>
        <taxon>Insecta</taxon>
        <taxon>Pterygota</taxon>
        <taxon>Neoptera</taxon>
        <taxon>Paraneoptera</taxon>
        <taxon>Hemiptera</taxon>
        <taxon>Heteroptera</taxon>
        <taxon>Panheteroptera</taxon>
        <taxon>Pentatomomorpha</taxon>
        <taxon>Pentatomoidea</taxon>
        <taxon>Pentatomidae</taxon>
        <taxon>Pentatominae</taxon>
        <taxon>Nezara</taxon>
    </lineage>
</organism>
<dbReference type="AlphaFoldDB" id="A0A9P0MQ74"/>
<dbReference type="Pfam" id="PF13898">
    <property type="entry name" value="MINDY-3_4_CD"/>
    <property type="match status" value="1"/>
</dbReference>
<accession>A0A9P0MQ74</accession>
<evidence type="ECO:0000259" key="9">
    <source>
        <dbReference type="SMART" id="SM01174"/>
    </source>
</evidence>
<keyword evidence="11" id="KW-1185">Reference proteome</keyword>
<dbReference type="GO" id="GO:1990380">
    <property type="term" value="F:K48-linked deubiquitinase activity"/>
    <property type="evidence" value="ECO:0007669"/>
    <property type="project" value="UniProtKB-UniRule"/>
</dbReference>
<dbReference type="PANTHER" id="PTHR12473">
    <property type="entry name" value="UBIQUITIN CARBOXYL-TERMINAL HYDROLASE MINDY-4-RELATED"/>
    <property type="match status" value="1"/>
</dbReference>
<evidence type="ECO:0000313" key="11">
    <source>
        <dbReference type="Proteomes" id="UP001152798"/>
    </source>
</evidence>
<evidence type="ECO:0000256" key="1">
    <source>
        <dbReference type="ARBA" id="ARBA00000707"/>
    </source>
</evidence>
<evidence type="ECO:0000256" key="4">
    <source>
        <dbReference type="ARBA" id="ARBA00022670"/>
    </source>
</evidence>
<keyword evidence="4 8" id="KW-0645">Protease</keyword>
<dbReference type="EC" id="3.4.19.12" evidence="8"/>
<dbReference type="Proteomes" id="UP001152798">
    <property type="component" value="Chromosome 4"/>
</dbReference>
<evidence type="ECO:0000256" key="2">
    <source>
        <dbReference type="ARBA" id="ARBA00002107"/>
    </source>
</evidence>
<gene>
    <name evidence="10" type="ORF">NEZAVI_LOCUS8504</name>
</gene>
<dbReference type="InterPro" id="IPR025257">
    <property type="entry name" value="MINDY-3/4_CD"/>
</dbReference>
<protein>
    <recommendedName>
        <fullName evidence="8">Ubiquitin carboxyl-terminal hydrolase MINDY</fullName>
        <ecNumber evidence="8">3.4.19.12</ecNumber>
    </recommendedName>
</protein>
<proteinExistence type="inferred from homology"/>
<dbReference type="InterPro" id="IPR039785">
    <property type="entry name" value="MINY3/4"/>
</dbReference>
<feature type="domain" description="Deubiquitinating enzyme MINDY-3/4 conserved" evidence="9">
    <location>
        <begin position="47"/>
        <end position="382"/>
    </location>
</feature>
<sequence length="474" mass="53584">MYSRANTIAMNDICINNSYNQIKTKYIPDMSGKTASPVSTTDFDEIIKVMWGNEVKEDVFKRWKQGFRFSPDEPTALLQYEGGPCAVIAPVQAFILKSLISDCSKRDSNWHELDPEIVSKLLIRALCEILQQAYSGTGNKFVLVYMNDADNSNQEKKASVDSEEEKIQELLPSNDHAHFHSQLRTLSFESSEEVEAYYLERIDMLRETFGVLLFLYSVICTKGVEALHSEITDPAEPFIDCEYGYGSQSLINLMITGRAVAHVWNNDQDICGLKLKGINKQSSVGFLTLLEHLRYCEVGSFLKNPINPVWVLGSETHLTVLFSFEKKLVSAETPNDVARRVFKSFDPEGRNFIPADLLQDVMSALDLVADPEYVDIMKKKLDSENLGIILLPAFMDEFFPEEAVNIPDTFTLHHYNGLIRSCLNKKVKYQEGHAILLETNVLSISENNGMQTCLQTKWPSIEVQWSSGITPSLN</sequence>
<keyword evidence="5 8" id="KW-0833">Ubl conjugation pathway</keyword>
<dbReference type="EMBL" id="OV725080">
    <property type="protein sequence ID" value="CAH1398951.1"/>
    <property type="molecule type" value="Genomic_DNA"/>
</dbReference>
<comment type="similarity">
    <text evidence="3 8">Belongs to the MINDY deubiquitinase family. FAM188 subfamily.</text>
</comment>